<keyword evidence="8 15" id="KW-0862">Zinc</keyword>
<feature type="active site" description="Proton donor" evidence="15">
    <location>
        <position position="3"/>
    </location>
</feature>
<dbReference type="InterPro" id="IPR015887">
    <property type="entry name" value="DNA_glyclase_Znf_dom_DNA_BS"/>
</dbReference>
<evidence type="ECO:0000256" key="5">
    <source>
        <dbReference type="ARBA" id="ARBA00022763"/>
    </source>
</evidence>
<dbReference type="InterPro" id="IPR015886">
    <property type="entry name" value="H2TH_FPG"/>
</dbReference>
<comment type="cofactor">
    <cofactor evidence="15">
        <name>Zn(2+)</name>
        <dbReference type="ChEBI" id="CHEBI:29105"/>
    </cofactor>
    <text evidence="15">Binds 1 zinc ion per subunit.</text>
</comment>
<gene>
    <name evidence="15 18" type="primary">mutM</name>
    <name evidence="15" type="synonym">fpg</name>
    <name evidence="18" type="ORF">QEG99_03035</name>
</gene>
<dbReference type="GO" id="GO:0008534">
    <property type="term" value="F:oxidized purine nucleobase lesion DNA N-glycosylase activity"/>
    <property type="evidence" value="ECO:0007669"/>
    <property type="project" value="UniProtKB-EC"/>
</dbReference>
<comment type="similarity">
    <text evidence="2 15">Belongs to the FPG family.</text>
</comment>
<evidence type="ECO:0000313" key="19">
    <source>
        <dbReference type="Proteomes" id="UP001179842"/>
    </source>
</evidence>
<evidence type="ECO:0000259" key="16">
    <source>
        <dbReference type="PROSITE" id="PS51066"/>
    </source>
</evidence>
<keyword evidence="7 15" id="KW-0378">Hydrolase</keyword>
<dbReference type="Proteomes" id="UP001179842">
    <property type="component" value="Chromosome"/>
</dbReference>
<comment type="subunit">
    <text evidence="3 15">Monomer.</text>
</comment>
<evidence type="ECO:0000256" key="15">
    <source>
        <dbReference type="HAMAP-Rule" id="MF_00103"/>
    </source>
</evidence>
<dbReference type="Gene3D" id="1.10.8.50">
    <property type="match status" value="1"/>
</dbReference>
<dbReference type="InterPro" id="IPR035937">
    <property type="entry name" value="FPG_N"/>
</dbReference>
<accession>A0ABY8LT42</accession>
<dbReference type="EC" id="3.2.2.23" evidence="15"/>
<evidence type="ECO:0000256" key="1">
    <source>
        <dbReference type="ARBA" id="ARBA00001668"/>
    </source>
</evidence>
<keyword evidence="13 15" id="KW-0326">Glycosidase</keyword>
<evidence type="ECO:0000256" key="6">
    <source>
        <dbReference type="ARBA" id="ARBA00022771"/>
    </source>
</evidence>
<dbReference type="SUPFAM" id="SSF81624">
    <property type="entry name" value="N-terminal domain of MutM-like DNA repair proteins"/>
    <property type="match status" value="1"/>
</dbReference>
<keyword evidence="9 15" id="KW-0238">DNA-binding</keyword>
<comment type="caution">
    <text evidence="15">Lacks conserved residue(s) required for the propagation of feature annotation.</text>
</comment>
<dbReference type="InterPro" id="IPR012319">
    <property type="entry name" value="FPG_cat"/>
</dbReference>
<comment type="catalytic activity">
    <reaction evidence="1 15">
        <text>Hydrolysis of DNA containing ring-opened 7-methylguanine residues, releasing 2,6-diamino-4-hydroxy-5-(N-methyl)formamidopyrimidine.</text>
        <dbReference type="EC" id="3.2.2.23"/>
    </reaction>
</comment>
<feature type="active site" description="Proton donor; for beta-elimination activity" evidence="15">
    <location>
        <position position="59"/>
    </location>
</feature>
<dbReference type="CDD" id="cd08966">
    <property type="entry name" value="EcFpg-like_N"/>
    <property type="match status" value="1"/>
</dbReference>
<dbReference type="RefSeq" id="WP_280101720.1">
    <property type="nucleotide sequence ID" value="NZ_CP122979.1"/>
</dbReference>
<feature type="active site" description="Proton donor; for delta-elimination activity" evidence="15">
    <location>
        <position position="262"/>
    </location>
</feature>
<proteinExistence type="inferred from homology"/>
<dbReference type="SUPFAM" id="SSF57716">
    <property type="entry name" value="Glucocorticoid receptor-like (DNA-binding domain)"/>
    <property type="match status" value="1"/>
</dbReference>
<dbReference type="Pfam" id="PF06827">
    <property type="entry name" value="zf-FPG_IleRS"/>
    <property type="match status" value="1"/>
</dbReference>
<evidence type="ECO:0000256" key="3">
    <source>
        <dbReference type="ARBA" id="ARBA00011245"/>
    </source>
</evidence>
<dbReference type="InterPro" id="IPR020629">
    <property type="entry name" value="FPG_Glyclase"/>
</dbReference>
<evidence type="ECO:0000256" key="9">
    <source>
        <dbReference type="ARBA" id="ARBA00023125"/>
    </source>
</evidence>
<dbReference type="SMART" id="SM01232">
    <property type="entry name" value="H2TH"/>
    <property type="match status" value="1"/>
</dbReference>
<dbReference type="PROSITE" id="PS51068">
    <property type="entry name" value="FPG_CAT"/>
    <property type="match status" value="1"/>
</dbReference>
<feature type="binding site" evidence="15">
    <location>
        <position position="93"/>
    </location>
    <ligand>
        <name>DNA</name>
        <dbReference type="ChEBI" id="CHEBI:16991"/>
    </ligand>
</feature>
<dbReference type="EC" id="4.2.99.18" evidence="15"/>
<evidence type="ECO:0000313" key="18">
    <source>
        <dbReference type="EMBL" id="WGI36419.1"/>
    </source>
</evidence>
<reference evidence="18" key="1">
    <citation type="submission" date="2023-04" db="EMBL/GenBank/DDBJ databases">
        <title>Completed genome of Mycoplasma lagogenitalium type strain 12MS.</title>
        <authorList>
            <person name="Spergser J."/>
        </authorList>
    </citation>
    <scope>NUCLEOTIDE SEQUENCE</scope>
    <source>
        <strain evidence="18">12MS</strain>
    </source>
</reference>
<dbReference type="SUPFAM" id="SSF46946">
    <property type="entry name" value="S13-like H2TH domain"/>
    <property type="match status" value="1"/>
</dbReference>
<name>A0ABY8LT42_9BACT</name>
<evidence type="ECO:0000256" key="12">
    <source>
        <dbReference type="ARBA" id="ARBA00023268"/>
    </source>
</evidence>
<dbReference type="InterPro" id="IPR010663">
    <property type="entry name" value="Znf_FPG/IleRS"/>
</dbReference>
<dbReference type="PROSITE" id="PS01242">
    <property type="entry name" value="ZF_FPG_1"/>
    <property type="match status" value="1"/>
</dbReference>
<keyword evidence="5 15" id="KW-0227">DNA damage</keyword>
<comment type="function">
    <text evidence="15">Involved in base excision repair of DNA damaged by oxidation or by mutagenic agents. Acts as DNA glycosylase that recognizes and removes damaged bases. Has a preference for oxidized purines, such as 7,8-dihydro-8-oxoguanine (8-oxoG). Has AP (apurinic/apyrimidinic) lyase activity and introduces nicks in the DNA strand. Cleaves the DNA backbone by beta-delta elimination to generate a single-strand break at the site of the removed base with both 3'- and 5'-phosphates.</text>
</comment>
<dbReference type="PANTHER" id="PTHR22993:SF9">
    <property type="entry name" value="FORMAMIDOPYRIMIDINE-DNA GLYCOSYLASE"/>
    <property type="match status" value="1"/>
</dbReference>
<dbReference type="SMART" id="SM00898">
    <property type="entry name" value="Fapy_DNA_glyco"/>
    <property type="match status" value="1"/>
</dbReference>
<dbReference type="PROSITE" id="PS51066">
    <property type="entry name" value="ZF_FPG_2"/>
    <property type="match status" value="1"/>
</dbReference>
<evidence type="ECO:0000256" key="4">
    <source>
        <dbReference type="ARBA" id="ARBA00022723"/>
    </source>
</evidence>
<dbReference type="EMBL" id="CP122979">
    <property type="protein sequence ID" value="WGI36419.1"/>
    <property type="molecule type" value="Genomic_DNA"/>
</dbReference>
<dbReference type="HAMAP" id="MF_00103">
    <property type="entry name" value="Fapy_DNA_glycosyl"/>
    <property type="match status" value="1"/>
</dbReference>
<evidence type="ECO:0000259" key="17">
    <source>
        <dbReference type="PROSITE" id="PS51068"/>
    </source>
</evidence>
<evidence type="ECO:0000256" key="2">
    <source>
        <dbReference type="ARBA" id="ARBA00009409"/>
    </source>
</evidence>
<comment type="catalytic activity">
    <reaction evidence="14 15">
        <text>2'-deoxyribonucleotide-(2'-deoxyribose 5'-phosphate)-2'-deoxyribonucleotide-DNA = a 3'-end 2'-deoxyribonucleotide-(2,3-dehydro-2,3-deoxyribose 5'-phosphate)-DNA + a 5'-end 5'-phospho-2'-deoxyribonucleoside-DNA + H(+)</text>
        <dbReference type="Rhea" id="RHEA:66592"/>
        <dbReference type="Rhea" id="RHEA-COMP:13180"/>
        <dbReference type="Rhea" id="RHEA-COMP:16897"/>
        <dbReference type="Rhea" id="RHEA-COMP:17067"/>
        <dbReference type="ChEBI" id="CHEBI:15378"/>
        <dbReference type="ChEBI" id="CHEBI:136412"/>
        <dbReference type="ChEBI" id="CHEBI:157695"/>
        <dbReference type="ChEBI" id="CHEBI:167181"/>
        <dbReference type="EC" id="4.2.99.18"/>
    </reaction>
</comment>
<evidence type="ECO:0000256" key="10">
    <source>
        <dbReference type="ARBA" id="ARBA00023204"/>
    </source>
</evidence>
<evidence type="ECO:0000256" key="14">
    <source>
        <dbReference type="ARBA" id="ARBA00044632"/>
    </source>
</evidence>
<evidence type="ECO:0000256" key="7">
    <source>
        <dbReference type="ARBA" id="ARBA00022801"/>
    </source>
</evidence>
<evidence type="ECO:0000256" key="11">
    <source>
        <dbReference type="ARBA" id="ARBA00023239"/>
    </source>
</evidence>
<sequence length="274" mass="31703">MPELPEVRVVRQELNKYVKNKIITDVHVFRDSFIKEIKPEEFKKAIVGETIIEITNYGKFLVFHLTNGKIILSHLRMEGKYNFFDPAKTRFYHDYVIFELDGNTNLHYNDTRMFGTFHLRNVNNYLTIEPLSKLAKIPAETDLNTFYDKLSKSKKAIKTLLLDQTFVVGLGNIYVDEVLFATKIHPQTLANKINKKQAKMLLETATDILDRSTELGGSSINSYTSLNKKKGSFQNFLQVHTKVNQPCPRCKNKIIKIKVNGRGTYYCPVCQREQ</sequence>
<dbReference type="Gene3D" id="3.20.190.10">
    <property type="entry name" value="MutM-like, N-terminal"/>
    <property type="match status" value="1"/>
</dbReference>
<keyword evidence="19" id="KW-1185">Reference proteome</keyword>
<keyword evidence="11 15" id="KW-0456">Lyase</keyword>
<feature type="domain" description="Formamidopyrimidine-DNA glycosylase catalytic" evidence="17">
    <location>
        <begin position="2"/>
        <end position="115"/>
    </location>
</feature>
<dbReference type="NCBIfam" id="TIGR00577">
    <property type="entry name" value="fpg"/>
    <property type="match status" value="1"/>
</dbReference>
<dbReference type="InterPro" id="IPR000214">
    <property type="entry name" value="Znf_DNA_glyclase/AP_lyase"/>
</dbReference>
<evidence type="ECO:0000256" key="13">
    <source>
        <dbReference type="ARBA" id="ARBA00023295"/>
    </source>
</evidence>
<feature type="domain" description="FPG-type" evidence="16">
    <location>
        <begin position="238"/>
        <end position="272"/>
    </location>
</feature>
<keyword evidence="6 15" id="KW-0863">Zinc-finger</keyword>
<keyword evidence="12 15" id="KW-0511">Multifunctional enzyme</keyword>
<dbReference type="PANTHER" id="PTHR22993">
    <property type="entry name" value="FORMAMIDOPYRIMIDINE-DNA GLYCOSYLASE"/>
    <property type="match status" value="1"/>
</dbReference>
<keyword evidence="4 15" id="KW-0479">Metal-binding</keyword>
<dbReference type="Pfam" id="PF06831">
    <property type="entry name" value="H2TH"/>
    <property type="match status" value="1"/>
</dbReference>
<keyword evidence="10 15" id="KW-0234">DNA repair</keyword>
<dbReference type="NCBIfam" id="NF002211">
    <property type="entry name" value="PRK01103.1"/>
    <property type="match status" value="1"/>
</dbReference>
<evidence type="ECO:0000256" key="8">
    <source>
        <dbReference type="ARBA" id="ARBA00022833"/>
    </source>
</evidence>
<dbReference type="InterPro" id="IPR010979">
    <property type="entry name" value="Ribosomal_uS13-like_H2TH"/>
</dbReference>
<dbReference type="Pfam" id="PF01149">
    <property type="entry name" value="Fapy_DNA_glyco"/>
    <property type="match status" value="1"/>
</dbReference>
<feature type="active site" description="Schiff-base intermediate with DNA" evidence="15">
    <location>
        <position position="2"/>
    </location>
</feature>
<feature type="binding site" evidence="15">
    <location>
        <position position="112"/>
    </location>
    <ligand>
        <name>DNA</name>
        <dbReference type="ChEBI" id="CHEBI:16991"/>
    </ligand>
</feature>
<organism evidence="18 19">
    <name type="scientific">Mesomycoplasma lagogenitalium</name>
    <dbReference type="NCBI Taxonomy" id="171286"/>
    <lineage>
        <taxon>Bacteria</taxon>
        <taxon>Bacillati</taxon>
        <taxon>Mycoplasmatota</taxon>
        <taxon>Mycoplasmoidales</taxon>
        <taxon>Metamycoplasmataceae</taxon>
        <taxon>Mesomycoplasma</taxon>
    </lineage>
</organism>
<protein>
    <recommendedName>
        <fullName evidence="15">Formamidopyrimidine-DNA glycosylase</fullName>
        <shortName evidence="15">Fapy-DNA glycosylase</shortName>
        <ecNumber evidence="15">3.2.2.23</ecNumber>
    </recommendedName>
    <alternativeName>
        <fullName evidence="15">DNA-(apurinic or apyrimidinic site) lyase MutM</fullName>
        <shortName evidence="15">AP lyase MutM</shortName>
        <ecNumber evidence="15">4.2.99.18</ecNumber>
    </alternativeName>
</protein>